<evidence type="ECO:0000313" key="2">
    <source>
        <dbReference type="Proteomes" id="UP000218102"/>
    </source>
</evidence>
<dbReference type="Proteomes" id="UP000218102">
    <property type="component" value="Unassembled WGS sequence"/>
</dbReference>
<evidence type="ECO:0000313" key="1">
    <source>
        <dbReference type="EMBL" id="PBJ95097.1"/>
    </source>
</evidence>
<name>A0A099N056_PSEDL</name>
<dbReference type="RefSeq" id="WP_013972143.1">
    <property type="nucleotide sequence ID" value="NZ_CP010359.1"/>
</dbReference>
<gene>
    <name evidence="1" type="ORF">CMV24_14220</name>
</gene>
<reference evidence="1 2" key="1">
    <citation type="submission" date="2017-09" db="EMBL/GenBank/DDBJ databases">
        <authorList>
            <person name="Ehlers B."/>
            <person name="Leendertz F.H."/>
        </authorList>
    </citation>
    <scope>NUCLEOTIDE SEQUENCE [LARGE SCALE GENOMIC DNA]</scope>
    <source>
        <strain evidence="1 2">DJ-1</strain>
    </source>
</reference>
<dbReference type="KEGG" id="ppj:RK21_02651"/>
<comment type="caution">
    <text evidence="1">The sequence shown here is derived from an EMBL/GenBank/DDBJ whole genome shotgun (WGS) entry which is preliminary data.</text>
</comment>
<protein>
    <submittedName>
        <fullName evidence="1">Uncharacterized protein</fullName>
    </submittedName>
</protein>
<dbReference type="EMBL" id="NTME01000011">
    <property type="protein sequence ID" value="PBJ95097.1"/>
    <property type="molecule type" value="Genomic_DNA"/>
</dbReference>
<dbReference type="AlphaFoldDB" id="A0A099N056"/>
<proteinExistence type="predicted"/>
<organism evidence="1 2">
    <name type="scientific">Pseudomonas plecoglossicida</name>
    <dbReference type="NCBI Taxonomy" id="70775"/>
    <lineage>
        <taxon>Bacteria</taxon>
        <taxon>Pseudomonadati</taxon>
        <taxon>Pseudomonadota</taxon>
        <taxon>Gammaproteobacteria</taxon>
        <taxon>Pseudomonadales</taxon>
        <taxon>Pseudomonadaceae</taxon>
        <taxon>Pseudomonas</taxon>
    </lineage>
</organism>
<sequence>MIMQMRFVVVPAVPLKKEIYPRSIGFPATLGEGYDLYDTQEKLRLTLNYPTRAEAEFVCASRNSCRDADTADIAGNG</sequence>
<accession>A0A099N056</accession>